<feature type="compositionally biased region" description="Low complexity" evidence="12">
    <location>
        <begin position="348"/>
        <end position="363"/>
    </location>
</feature>
<sequence length="373" mass="42985">MEDSPSRKPTSSKVIDTLHKEIDALKEELENLKVSNSTYKKKCEIVTRRNESFVDQLANAKHENDMINALLTRKERRIVDLEAEYNNVMSSNENFKMTTKNMKIRYESLQESSASSTAECERLKIAYDALAASQLEYKKHYESEVMKLNQEHKAFKQEYVTKYENLLSSFGDNDKDIDALLDGLTNKRKTLDNLYFNRNKLILDLLAKLASVSRIHGQDTKAILQDNLDNLISLRENYPDLELKINEMNQQQQPSEAGVLKEINFDQLILDSTEAVNSSFDEEATLIEEPKLWRQNTKKNNVNNKKKRYSRIEDNKLERTRTPTPPSHNHHTDKSKHKSKRKSVYGGNSNNANNANNSTNSNSGYKKDIQVTS</sequence>
<evidence type="ECO:0000256" key="9">
    <source>
        <dbReference type="ARBA" id="ARBA00023136"/>
    </source>
</evidence>
<protein>
    <recommendedName>
        <fullName evidence="3 11">SWI5-dependent HO expression protein 3</fullName>
    </recommendedName>
</protein>
<keyword evidence="14" id="KW-1185">Reference proteome</keyword>
<dbReference type="GO" id="GO:0048309">
    <property type="term" value="P:endoplasmic reticulum inheritance"/>
    <property type="evidence" value="ECO:0007669"/>
    <property type="project" value="InterPro"/>
</dbReference>
<accession>G3B926</accession>
<dbReference type="Gene3D" id="1.10.287.1490">
    <property type="match status" value="1"/>
</dbReference>
<keyword evidence="4 11" id="KW-0813">Transport</keyword>
<organism evidence="14">
    <name type="scientific">Candida tenuis (strain ATCC 10573 / BCRC 21748 / CBS 615 / JCM 9827 / NBRC 10315 / NRRL Y-1498 / VKM Y-70)</name>
    <name type="common">Yeast</name>
    <name type="synonym">Yamadazyma tenuis</name>
    <dbReference type="NCBI Taxonomy" id="590646"/>
    <lineage>
        <taxon>Eukaryota</taxon>
        <taxon>Fungi</taxon>
        <taxon>Dikarya</taxon>
        <taxon>Ascomycota</taxon>
        <taxon>Saccharomycotina</taxon>
        <taxon>Pichiomycetes</taxon>
        <taxon>Debaryomycetaceae</taxon>
        <taxon>Yamadazyma</taxon>
    </lineage>
</organism>
<dbReference type="GO" id="GO:0003723">
    <property type="term" value="F:RNA binding"/>
    <property type="evidence" value="ECO:0007669"/>
    <property type="project" value="UniProtKB-KW"/>
</dbReference>
<keyword evidence="6 11" id="KW-0256">Endoplasmic reticulum</keyword>
<evidence type="ECO:0000256" key="2">
    <source>
        <dbReference type="ARBA" id="ARBA00008123"/>
    </source>
</evidence>
<feature type="compositionally biased region" description="Basic and acidic residues" evidence="12">
    <location>
        <begin position="310"/>
        <end position="321"/>
    </location>
</feature>
<evidence type="ECO:0000256" key="8">
    <source>
        <dbReference type="ARBA" id="ARBA00023054"/>
    </source>
</evidence>
<comment type="function">
    <text evidence="10">RNA-binding protein that binds specific mRNAs including the ASH1 mRNA, coding for a repressor of the HO endonuclease. Part of the mRNA localization machinery that restricts accumulation of certain proteins to the bud and in the daughter cell. Required for the delivery of cortical endoplasmic reticulum into the emerging bud.</text>
</comment>
<feature type="compositionally biased region" description="Basic residues" evidence="12">
    <location>
        <begin position="328"/>
        <end position="343"/>
    </location>
</feature>
<feature type="coiled-coil region" evidence="11">
    <location>
        <begin position="15"/>
        <end position="91"/>
    </location>
</feature>
<dbReference type="HOGENOM" id="CLU_042310_0_0_1"/>
<dbReference type="InterPro" id="IPR031398">
    <property type="entry name" value="She3"/>
</dbReference>
<dbReference type="eggNOG" id="ENOG502QSQX">
    <property type="taxonomic scope" value="Eukaryota"/>
</dbReference>
<keyword evidence="9 11" id="KW-0472">Membrane</keyword>
<dbReference type="Proteomes" id="UP000000707">
    <property type="component" value="Unassembled WGS sequence"/>
</dbReference>
<evidence type="ECO:0000256" key="10">
    <source>
        <dbReference type="ARBA" id="ARBA00024975"/>
    </source>
</evidence>
<dbReference type="STRING" id="590646.G3B926"/>
<feature type="region of interest" description="Disordered" evidence="12">
    <location>
        <begin position="297"/>
        <end position="373"/>
    </location>
</feature>
<keyword evidence="7 11" id="KW-0694">RNA-binding</keyword>
<gene>
    <name evidence="11" type="primary">SHE3</name>
    <name evidence="13" type="ORF">CANTEDRAFT_136383</name>
</gene>
<evidence type="ECO:0000256" key="1">
    <source>
        <dbReference type="ARBA" id="ARBA00004406"/>
    </source>
</evidence>
<dbReference type="Pfam" id="PF17078">
    <property type="entry name" value="SHE3"/>
    <property type="match status" value="1"/>
</dbReference>
<dbReference type="EMBL" id="GL996527">
    <property type="protein sequence ID" value="EGV62447.1"/>
    <property type="molecule type" value="Genomic_DNA"/>
</dbReference>
<evidence type="ECO:0000256" key="4">
    <source>
        <dbReference type="ARBA" id="ARBA00022448"/>
    </source>
</evidence>
<comment type="subcellular location">
    <subcellularLocation>
        <location evidence="1 11">Endoplasmic reticulum membrane</location>
        <topology evidence="1 11">Peripheral membrane protein</topology>
    </subcellularLocation>
</comment>
<evidence type="ECO:0000313" key="13">
    <source>
        <dbReference type="EMBL" id="EGV62447.1"/>
    </source>
</evidence>
<dbReference type="SUPFAM" id="SSF57997">
    <property type="entry name" value="Tropomyosin"/>
    <property type="match status" value="1"/>
</dbReference>
<dbReference type="OrthoDB" id="7668193at2759"/>
<dbReference type="GeneID" id="18249969"/>
<dbReference type="RefSeq" id="XP_006688617.1">
    <property type="nucleotide sequence ID" value="XM_006688554.1"/>
</dbReference>
<reference evidence="13 14" key="1">
    <citation type="journal article" date="2011" name="Proc. Natl. Acad. Sci. U.S.A.">
        <title>Comparative genomics of xylose-fermenting fungi for enhanced biofuel production.</title>
        <authorList>
            <person name="Wohlbach D.J."/>
            <person name="Kuo A."/>
            <person name="Sato T.K."/>
            <person name="Potts K.M."/>
            <person name="Salamov A.A."/>
            <person name="LaButti K.M."/>
            <person name="Sun H."/>
            <person name="Clum A."/>
            <person name="Pangilinan J.L."/>
            <person name="Lindquist E.A."/>
            <person name="Lucas S."/>
            <person name="Lapidus A."/>
            <person name="Jin M."/>
            <person name="Gunawan C."/>
            <person name="Balan V."/>
            <person name="Dale B.E."/>
            <person name="Jeffries T.W."/>
            <person name="Zinkel R."/>
            <person name="Barry K.W."/>
            <person name="Grigoriev I.V."/>
            <person name="Gasch A.P."/>
        </authorList>
    </citation>
    <scope>NUCLEOTIDE SEQUENCE [LARGE SCALE GENOMIC DNA]</scope>
    <source>
        <strain evidence="14">ATCC 10573 / BCRC 21748 / CBS 615 / JCM 9827 / NBRC 10315 / NRRL Y-1498 / VKM Y-70</strain>
    </source>
</reference>
<keyword evidence="5 11" id="KW-0509">mRNA transport</keyword>
<evidence type="ECO:0000313" key="14">
    <source>
        <dbReference type="Proteomes" id="UP000000707"/>
    </source>
</evidence>
<dbReference type="GO" id="GO:0051028">
    <property type="term" value="P:mRNA transport"/>
    <property type="evidence" value="ECO:0007669"/>
    <property type="project" value="UniProtKB-UniRule"/>
</dbReference>
<evidence type="ECO:0000256" key="5">
    <source>
        <dbReference type="ARBA" id="ARBA00022816"/>
    </source>
</evidence>
<evidence type="ECO:0000256" key="6">
    <source>
        <dbReference type="ARBA" id="ARBA00022824"/>
    </source>
</evidence>
<keyword evidence="8 11" id="KW-0175">Coiled coil</keyword>
<evidence type="ECO:0000256" key="7">
    <source>
        <dbReference type="ARBA" id="ARBA00022884"/>
    </source>
</evidence>
<proteinExistence type="inferred from homology"/>
<evidence type="ECO:0000256" key="12">
    <source>
        <dbReference type="SAM" id="MobiDB-lite"/>
    </source>
</evidence>
<dbReference type="GO" id="GO:0005789">
    <property type="term" value="C:endoplasmic reticulum membrane"/>
    <property type="evidence" value="ECO:0007669"/>
    <property type="project" value="UniProtKB-SubCell"/>
</dbReference>
<evidence type="ECO:0000256" key="3">
    <source>
        <dbReference type="ARBA" id="ARBA00019884"/>
    </source>
</evidence>
<evidence type="ECO:0000256" key="11">
    <source>
        <dbReference type="RuleBase" id="RU362142"/>
    </source>
</evidence>
<dbReference type="AlphaFoldDB" id="G3B926"/>
<name>G3B926_CANTC</name>
<dbReference type="KEGG" id="cten:18249969"/>
<comment type="similarity">
    <text evidence="2 11">Belongs to the SHE3 family.</text>
</comment>